<dbReference type="Proteomes" id="UP001575105">
    <property type="component" value="Unassembled WGS sequence"/>
</dbReference>
<accession>A0ABV4U099</accession>
<comment type="caution">
    <text evidence="1">The sequence shown here is derived from an EMBL/GenBank/DDBJ whole genome shotgun (WGS) entry which is preliminary data.</text>
</comment>
<reference evidence="1 2" key="1">
    <citation type="submission" date="2024-08" db="EMBL/GenBank/DDBJ databases">
        <title>Whole-genome sequencing of halo(alkali)philic microorganisms from hypersaline lakes.</title>
        <authorList>
            <person name="Sorokin D.Y."/>
            <person name="Merkel A.Y."/>
            <person name="Messina E."/>
            <person name="Yakimov M."/>
        </authorList>
    </citation>
    <scope>NUCLEOTIDE SEQUENCE [LARGE SCALE GENOMIC DNA]</scope>
    <source>
        <strain evidence="1 2">AB-hyl4</strain>
    </source>
</reference>
<gene>
    <name evidence="1" type="ORF">ACERK3_01810</name>
</gene>
<name>A0ABV4U099_9BACT</name>
<organism evidence="1 2">
    <name type="scientific">Natronomicrosphaera hydrolytica</name>
    <dbReference type="NCBI Taxonomy" id="3242702"/>
    <lineage>
        <taxon>Bacteria</taxon>
        <taxon>Pseudomonadati</taxon>
        <taxon>Planctomycetota</taxon>
        <taxon>Phycisphaerae</taxon>
        <taxon>Phycisphaerales</taxon>
        <taxon>Phycisphaeraceae</taxon>
        <taxon>Natronomicrosphaera</taxon>
    </lineage>
</organism>
<evidence type="ECO:0000313" key="2">
    <source>
        <dbReference type="Proteomes" id="UP001575105"/>
    </source>
</evidence>
<dbReference type="EMBL" id="JBGUBD010000001">
    <property type="protein sequence ID" value="MFA9477020.1"/>
    <property type="molecule type" value="Genomic_DNA"/>
</dbReference>
<sequence length="131" mass="14635">MSTMQTQPTVLLEHVTRCGRHFDWLMGDPTLPGEDAPLWTARVGLTSGHWSAAGRLLLTELPAHRRVYLHRQGPIGEGRGVVRRVDAGAVRPGVWTADRRVLTVRMGRFEGVITLRRLVADRWLGAVRPVV</sequence>
<keyword evidence="2" id="KW-1185">Reference proteome</keyword>
<dbReference type="RefSeq" id="WP_425343943.1">
    <property type="nucleotide sequence ID" value="NZ_JBGUBD010000001.1"/>
</dbReference>
<proteinExistence type="predicted"/>
<protein>
    <submittedName>
        <fullName evidence="1">Uncharacterized protein</fullName>
    </submittedName>
</protein>
<evidence type="ECO:0000313" key="1">
    <source>
        <dbReference type="EMBL" id="MFA9477020.1"/>
    </source>
</evidence>